<comment type="caution">
    <text evidence="1">The sequence shown here is derived from an EMBL/GenBank/DDBJ whole genome shotgun (WGS) entry which is preliminary data.</text>
</comment>
<proteinExistence type="predicted"/>
<dbReference type="OrthoDB" id="1352116at2"/>
<dbReference type="RefSeq" id="WP_097554123.1">
    <property type="nucleotide sequence ID" value="NZ_PCMW01000043.1"/>
</dbReference>
<accession>A0A2H3KIH1</accession>
<gene>
    <name evidence="1" type="ORF">B0A77_08215</name>
</gene>
<sequence>MKIKFITILFLYTFIAHSQISPTILDSIAKQSCACLKDKNLNNTSKSEDNLKMDIGICIIEKYQNIEDKIDPKDRVSFNDQEGLRKIGEQVAIKMFNYCPDIILKLGETALEEADNKPKRATEETKSNLTSGTLLEIKTEQFTTFVFKDNKNKIHQLLLLDYFDTAHLFRENKIKKNDKIKVDYSEFEFYDPKIKDFRYFKVLTYLEKI</sequence>
<reference evidence="1 2" key="1">
    <citation type="submission" date="2017-09" db="EMBL/GenBank/DDBJ databases">
        <title>Whole genomes of Flavobacteriaceae.</title>
        <authorList>
            <person name="Stine C."/>
            <person name="Li C."/>
            <person name="Tadesse D."/>
        </authorList>
    </citation>
    <scope>NUCLEOTIDE SEQUENCE [LARGE SCALE GENOMIC DNA]</scope>
    <source>
        <strain evidence="1 2">ATCC 35036</strain>
    </source>
</reference>
<dbReference type="EMBL" id="PCMW01000043">
    <property type="protein sequence ID" value="PDS24380.1"/>
    <property type="molecule type" value="Genomic_DNA"/>
</dbReference>
<name>A0A2H3KIH1_9FLAO</name>
<dbReference type="AlphaFoldDB" id="A0A2H3KIH1"/>
<protein>
    <submittedName>
        <fullName evidence="1">Uncharacterized protein</fullName>
    </submittedName>
</protein>
<organism evidence="1 2">
    <name type="scientific">Flavobacterium branchiophilum</name>
    <dbReference type="NCBI Taxonomy" id="55197"/>
    <lineage>
        <taxon>Bacteria</taxon>
        <taxon>Pseudomonadati</taxon>
        <taxon>Bacteroidota</taxon>
        <taxon>Flavobacteriia</taxon>
        <taxon>Flavobacteriales</taxon>
        <taxon>Flavobacteriaceae</taxon>
        <taxon>Flavobacterium</taxon>
    </lineage>
</organism>
<evidence type="ECO:0000313" key="1">
    <source>
        <dbReference type="EMBL" id="PDS24380.1"/>
    </source>
</evidence>
<evidence type="ECO:0000313" key="2">
    <source>
        <dbReference type="Proteomes" id="UP000220828"/>
    </source>
</evidence>
<dbReference type="Proteomes" id="UP000220828">
    <property type="component" value="Unassembled WGS sequence"/>
</dbReference>